<evidence type="ECO:0000313" key="1">
    <source>
        <dbReference type="EMBL" id="RKQ61361.1"/>
    </source>
</evidence>
<dbReference type="AlphaFoldDB" id="A0A495BKD9"/>
<dbReference type="EMBL" id="RBID01000011">
    <property type="protein sequence ID" value="RKQ61361.1"/>
    <property type="molecule type" value="Genomic_DNA"/>
</dbReference>
<gene>
    <name evidence="1" type="ORF">C8E02_1133</name>
</gene>
<dbReference type="Proteomes" id="UP000279384">
    <property type="component" value="Unassembled WGS sequence"/>
</dbReference>
<evidence type="ECO:0000313" key="2">
    <source>
        <dbReference type="Proteomes" id="UP000279384"/>
    </source>
</evidence>
<comment type="caution">
    <text evidence="1">The sequence shown here is derived from an EMBL/GenBank/DDBJ whole genome shotgun (WGS) entry which is preliminary data.</text>
</comment>
<sequence length="289" mass="30141">MELETVLRLAVDGASRAAGVANLPRAVADVTSAVKSATGAAVQVEKAAALLSAGAPLTGASSRTVQRAAGLLTLAAKDLTSSSNNLLQAAGRALAASNSKLKQALGYSLTAYARLPKDARALAMRMGGGSVASLVQSFGGALAVGLNMSGAPARGYLLELAPELGVPFRFALGQAAFDTLSRATQFNIASQERLTRRAAEQAVSKGGDRITLKGAIFLAQHGAGHIDRLRELGDALQPLTLTTGYGEHLGRWYLAQLNEEQAYLFVDGAPRKQAFTLELSRYGEDYQNV</sequence>
<proteinExistence type="predicted"/>
<reference evidence="1 2" key="1">
    <citation type="submission" date="2018-10" db="EMBL/GenBank/DDBJ databases">
        <title>Genomic Encyclopedia of Type Strains, Phase IV (KMG-IV): sequencing the most valuable type-strain genomes for metagenomic binning, comparative biology and taxonomic classification.</title>
        <authorList>
            <person name="Goeker M."/>
        </authorList>
    </citation>
    <scope>NUCLEOTIDE SEQUENCE [LARGE SCALE GENOMIC DNA]</scope>
    <source>
        <strain evidence="1 2">DSM 3303</strain>
    </source>
</reference>
<organism evidence="1 2">
    <name type="scientific">Vogesella indigofera</name>
    <name type="common">Pseudomonas indigofera</name>
    <dbReference type="NCBI Taxonomy" id="45465"/>
    <lineage>
        <taxon>Bacteria</taxon>
        <taxon>Pseudomonadati</taxon>
        <taxon>Pseudomonadota</taxon>
        <taxon>Betaproteobacteria</taxon>
        <taxon>Neisseriales</taxon>
        <taxon>Chromobacteriaceae</taxon>
        <taxon>Vogesella</taxon>
    </lineage>
</organism>
<name>A0A495BKD9_VOGIN</name>
<protein>
    <recommendedName>
        <fullName evidence="3">Phage protein U</fullName>
    </recommendedName>
</protein>
<accession>A0A495BKD9</accession>
<dbReference type="InterPro" id="IPR009734">
    <property type="entry name" value="Myoviridae_GpU"/>
</dbReference>
<evidence type="ECO:0008006" key="3">
    <source>
        <dbReference type="Google" id="ProtNLM"/>
    </source>
</evidence>
<dbReference type="Pfam" id="PF06995">
    <property type="entry name" value="Phage_P2_GpU"/>
    <property type="match status" value="1"/>
</dbReference>
<dbReference type="RefSeq" id="WP_120809962.1">
    <property type="nucleotide sequence ID" value="NZ_RBID01000011.1"/>
</dbReference>